<dbReference type="Pfam" id="PF24883">
    <property type="entry name" value="NPHP3_N"/>
    <property type="match status" value="1"/>
</dbReference>
<dbReference type="InterPro" id="IPR027417">
    <property type="entry name" value="P-loop_NTPase"/>
</dbReference>
<evidence type="ECO:0000313" key="7">
    <source>
        <dbReference type="EnsemblMetazoa" id="Aqu2.1.31427_001"/>
    </source>
</evidence>
<name>A0A1X7UVL8_AMPQE</name>
<evidence type="ECO:0000256" key="5">
    <source>
        <dbReference type="SAM" id="MobiDB-lite"/>
    </source>
</evidence>
<dbReference type="SUPFAM" id="SSF50998">
    <property type="entry name" value="Quinoprotein alcohol dehydrogenase-like"/>
    <property type="match status" value="1"/>
</dbReference>
<keyword evidence="4" id="KW-0175">Coiled coil</keyword>
<dbReference type="InterPro" id="IPR056884">
    <property type="entry name" value="NPHP3-like_N"/>
</dbReference>
<dbReference type="PROSITE" id="PS50082">
    <property type="entry name" value="WD_REPEATS_2"/>
    <property type="match status" value="3"/>
</dbReference>
<evidence type="ECO:0000256" key="2">
    <source>
        <dbReference type="ARBA" id="ARBA00022737"/>
    </source>
</evidence>
<dbReference type="EnsemblMetazoa" id="Aqu2.1.31427_001">
    <property type="protein sequence ID" value="Aqu2.1.31427_001"/>
    <property type="gene ID" value="Aqu2.1.31427"/>
</dbReference>
<feature type="coiled-coil region" evidence="4">
    <location>
        <begin position="193"/>
        <end position="259"/>
    </location>
</feature>
<dbReference type="PANTHER" id="PTHR19848">
    <property type="entry name" value="WD40 REPEAT PROTEIN"/>
    <property type="match status" value="1"/>
</dbReference>
<dbReference type="Gene3D" id="2.130.10.10">
    <property type="entry name" value="YVTN repeat-like/Quinoprotein amine dehydrogenase"/>
    <property type="match status" value="3"/>
</dbReference>
<evidence type="ECO:0000256" key="1">
    <source>
        <dbReference type="ARBA" id="ARBA00022574"/>
    </source>
</evidence>
<dbReference type="OrthoDB" id="5956939at2759"/>
<feature type="repeat" description="WD" evidence="3">
    <location>
        <begin position="1292"/>
        <end position="1333"/>
    </location>
</feature>
<dbReference type="SUPFAM" id="SSF52540">
    <property type="entry name" value="P-loop containing nucleoside triphosphate hydrolases"/>
    <property type="match status" value="1"/>
</dbReference>
<dbReference type="InParanoid" id="A0A1X7UVL8"/>
<dbReference type="InterPro" id="IPR001680">
    <property type="entry name" value="WD40_rpt"/>
</dbReference>
<evidence type="ECO:0000256" key="3">
    <source>
        <dbReference type="PROSITE-ProRule" id="PRU00221"/>
    </source>
</evidence>
<dbReference type="SUPFAM" id="SSF50978">
    <property type="entry name" value="WD40 repeat-like"/>
    <property type="match status" value="1"/>
</dbReference>
<feature type="region of interest" description="Disordered" evidence="5">
    <location>
        <begin position="123"/>
        <end position="149"/>
    </location>
</feature>
<feature type="domain" description="Nephrocystin 3-like N-terminal" evidence="6">
    <location>
        <begin position="288"/>
        <end position="455"/>
    </location>
</feature>
<feature type="repeat" description="WD" evidence="3">
    <location>
        <begin position="1381"/>
        <end position="1413"/>
    </location>
</feature>
<feature type="repeat" description="WD" evidence="3">
    <location>
        <begin position="1339"/>
        <end position="1380"/>
    </location>
</feature>
<dbReference type="PANTHER" id="PTHR19848:SF8">
    <property type="entry name" value="F-BOX AND WD REPEAT DOMAIN CONTAINING 7"/>
    <property type="match status" value="1"/>
</dbReference>
<feature type="compositionally biased region" description="Basic and acidic residues" evidence="5">
    <location>
        <begin position="138"/>
        <end position="149"/>
    </location>
</feature>
<protein>
    <recommendedName>
        <fullName evidence="6">Nephrocystin 3-like N-terminal domain-containing protein</fullName>
    </recommendedName>
</protein>
<organism evidence="7">
    <name type="scientific">Amphimedon queenslandica</name>
    <name type="common">Sponge</name>
    <dbReference type="NCBI Taxonomy" id="400682"/>
    <lineage>
        <taxon>Eukaryota</taxon>
        <taxon>Metazoa</taxon>
        <taxon>Porifera</taxon>
        <taxon>Demospongiae</taxon>
        <taxon>Heteroscleromorpha</taxon>
        <taxon>Haplosclerida</taxon>
        <taxon>Niphatidae</taxon>
        <taxon>Amphimedon</taxon>
    </lineage>
</organism>
<sequence length="1505" mass="169763">MAEKSGSCKRASQLSKGGPQLPKNGSGPPGTKKPIVESSIAQKVEYYREMWMKECKHYDHIKESFENIQSDVAKVKEKEIPEIKKGLSDAQESYDKLKIDQEKMEEQLASTVSSLEETYREVKEQSDEQISSMKSHQKAMEDKQESHERQLTSLDEKLTQTSSVMSVFQRKQTNTSARVSHTIQLIKEVSDDKDKEIERLDSKTDTLADTEKQISECIYEMGGALRQLSEKDDELSENIEELTINFENVKVDVTDLKKALQQKGISSKLSVSYFESDISYLNGQYHEGTRQWLFDHVLSLLKQSVLNTTGPKILLVTGNPGMGKSVIAAKLISIFKHDSKIAGWFFFQHHMGRRSNCKMLVQSLCYQMMSTVSGFSAQVEEHCSDIDPSSLSPLELFACLIREPLHHLPPDHAEMIIMIDALDECDFESQQDLTKLFIREFVKLPKWLSIIATTRPDQKLLRALKRVKHVIELLQDDPRNLNDIRIFLVDFFKEKIANSQLESAVELLLKKSEGMFLYFYYAIDSLAGRAEISLDELEKLLPDGIDDYYELNFHRLFEAMGKEKYHKLLQAILASRSPGLPHAFVGRLLDLDVQETTKVVTLISTLFPVHNDCIAVFHKSVLDWLLNDDLAGQYAIDLMAGQKSLAKICHSLLQQINTAASLSDTVHQYVILNVMHHLCQVSAMHQFSSYLMSTIESLVFLYLRLLFSHGNTEGLLEDLAEVRKAFSKNIKLRQKAQDISSFIQRCAHVLIGKPYLILQCTLNEPDVFSRRLRIEEYLSNPSDTFKELKVILQVINKNQEFSSSLISFTSDDNISSCLFSPNQDNIICSDYSSMISIWEVNTGELVCKVDLSSEFNMLLPINECSVSPNGELVTYGNLSTAINMKGEMVPLIATKKDHNVNTCIFSPDGQQVLAYTFHPDGFFELMKEVGYSLDYTFNLQLWDINKSSHHIIHSLRKKEMRPLCVCFSSDGTHIYCGYRNGRVVQFDVSSLEATAIIFTNGLTIKKELEKLEIDQFEGVDDPVMTVNCSNDGHFLIACTKNNGLLVWDAAALEFLCAHKTESNKSYFISGTFSSDCKYLAAGTSKGTLKIWSIREFEFSLEISVNPDGSFNPLVKCIFDQHTNVLCVIGNTARLYSYDALVQMMAAKSTYDAVHLNQANVSIFVPDGKHAITCGGHNLCLWNVALCQLVSSSNELDGYLVRMSSDGKVLLSYGDRCFIEVWDIANLKKTNVLSPNYEESIINLPYDPDGSSETDICHCAVSVNAEHCIVVGGTGEGRLFVWHGRNYELQQELHAHESLITFIDFSPNGDSFVSADSDGMIMMWQLESNDAQLTFNNFPLYAHQDSIEQVCYSPQGKRIASCSMDKNVHLHNGSNGDLIAKLEGHKTGIMRVIFSSDGCYVTSGDEHGSIFVWDGFTGKQKQCLQSKSKKIVLDLFFVAADKYICIRDTHSQCITVYDVTTGSEVSCLFFDADIFALSAATFWKDSSYLLCTLKNERVKFIKLLEV</sequence>
<dbReference type="SMART" id="SM00320">
    <property type="entry name" value="WD40"/>
    <property type="match status" value="8"/>
</dbReference>
<dbReference type="Pfam" id="PF00400">
    <property type="entry name" value="WD40"/>
    <property type="match status" value="5"/>
</dbReference>
<dbReference type="eggNOG" id="KOG0266">
    <property type="taxonomic scope" value="Eukaryota"/>
</dbReference>
<proteinExistence type="predicted"/>
<dbReference type="Gene3D" id="3.40.50.300">
    <property type="entry name" value="P-loop containing nucleotide triphosphate hydrolases"/>
    <property type="match status" value="1"/>
</dbReference>
<dbReference type="InterPro" id="IPR036322">
    <property type="entry name" value="WD40_repeat_dom_sf"/>
</dbReference>
<evidence type="ECO:0000259" key="6">
    <source>
        <dbReference type="Pfam" id="PF24883"/>
    </source>
</evidence>
<keyword evidence="1 3" id="KW-0853">WD repeat</keyword>
<feature type="region of interest" description="Disordered" evidence="5">
    <location>
        <begin position="1"/>
        <end position="37"/>
    </location>
</feature>
<keyword evidence="2" id="KW-0677">Repeat</keyword>
<dbReference type="PROSITE" id="PS50294">
    <property type="entry name" value="WD_REPEATS_REGION"/>
    <property type="match status" value="2"/>
</dbReference>
<dbReference type="STRING" id="400682.A0A1X7UVL8"/>
<evidence type="ECO:0000256" key="4">
    <source>
        <dbReference type="SAM" id="Coils"/>
    </source>
</evidence>
<dbReference type="InterPro" id="IPR011047">
    <property type="entry name" value="Quinoprotein_ADH-like_sf"/>
</dbReference>
<accession>A0A1X7UVL8</accession>
<reference evidence="7" key="1">
    <citation type="submission" date="2017-05" db="UniProtKB">
        <authorList>
            <consortium name="EnsemblMetazoa"/>
        </authorList>
    </citation>
    <scope>IDENTIFICATION</scope>
</reference>
<dbReference type="InterPro" id="IPR015943">
    <property type="entry name" value="WD40/YVTN_repeat-like_dom_sf"/>
</dbReference>